<keyword evidence="7" id="KW-0804">Transcription</keyword>
<name>A0ABV6C9P6_9GAMM</name>
<evidence type="ECO:0000259" key="11">
    <source>
        <dbReference type="PROSITE" id="PS51755"/>
    </source>
</evidence>
<dbReference type="InterPro" id="IPR058122">
    <property type="entry name" value="CpxR"/>
</dbReference>
<evidence type="ECO:0000256" key="5">
    <source>
        <dbReference type="ARBA" id="ARBA00023015"/>
    </source>
</evidence>
<dbReference type="EMBL" id="JBHLXE010000070">
    <property type="protein sequence ID" value="MFC0179688.1"/>
    <property type="molecule type" value="Genomic_DNA"/>
</dbReference>
<feature type="domain" description="Response regulatory" evidence="10">
    <location>
        <begin position="3"/>
        <end position="115"/>
    </location>
</feature>
<feature type="DNA-binding region" description="OmpR/PhoB-type" evidence="9">
    <location>
        <begin position="137"/>
        <end position="236"/>
    </location>
</feature>
<dbReference type="SMART" id="SM00448">
    <property type="entry name" value="REC"/>
    <property type="match status" value="1"/>
</dbReference>
<dbReference type="PANTHER" id="PTHR48111">
    <property type="entry name" value="REGULATOR OF RPOS"/>
    <property type="match status" value="1"/>
</dbReference>
<dbReference type="InterPro" id="IPR039420">
    <property type="entry name" value="WalR-like"/>
</dbReference>
<evidence type="ECO:0000256" key="9">
    <source>
        <dbReference type="PROSITE-ProRule" id="PRU01091"/>
    </source>
</evidence>
<evidence type="ECO:0000256" key="2">
    <source>
        <dbReference type="ARBA" id="ARBA00022490"/>
    </source>
</evidence>
<dbReference type="Gene3D" id="1.10.10.10">
    <property type="entry name" value="Winged helix-like DNA-binding domain superfamily/Winged helix DNA-binding domain"/>
    <property type="match status" value="1"/>
</dbReference>
<dbReference type="RefSeq" id="WP_385876789.1">
    <property type="nucleotide sequence ID" value="NZ_JBHLXE010000070.1"/>
</dbReference>
<dbReference type="SMART" id="SM00862">
    <property type="entry name" value="Trans_reg_C"/>
    <property type="match status" value="1"/>
</dbReference>
<dbReference type="CDD" id="cd00383">
    <property type="entry name" value="trans_reg_C"/>
    <property type="match status" value="1"/>
</dbReference>
<keyword evidence="13" id="KW-1185">Reference proteome</keyword>
<keyword evidence="6 9" id="KW-0238">DNA-binding</keyword>
<reference evidence="12 13" key="1">
    <citation type="submission" date="2024-09" db="EMBL/GenBank/DDBJ databases">
        <authorList>
            <person name="Sun Q."/>
            <person name="Mori K."/>
        </authorList>
    </citation>
    <scope>NUCLEOTIDE SEQUENCE [LARGE SCALE GENOMIC DNA]</scope>
    <source>
        <strain evidence="12 13">CCM 8545</strain>
    </source>
</reference>
<dbReference type="Pfam" id="PF00486">
    <property type="entry name" value="Trans_reg_C"/>
    <property type="match status" value="1"/>
</dbReference>
<dbReference type="InterPro" id="IPR011006">
    <property type="entry name" value="CheY-like_superfamily"/>
</dbReference>
<evidence type="ECO:0000313" key="13">
    <source>
        <dbReference type="Proteomes" id="UP001589758"/>
    </source>
</evidence>
<comment type="subcellular location">
    <subcellularLocation>
        <location evidence="1">Cytoplasm</location>
    </subcellularLocation>
</comment>
<dbReference type="PROSITE" id="PS50110">
    <property type="entry name" value="RESPONSE_REGULATORY"/>
    <property type="match status" value="1"/>
</dbReference>
<feature type="domain" description="OmpR/PhoB-type" evidence="11">
    <location>
        <begin position="137"/>
        <end position="236"/>
    </location>
</feature>
<dbReference type="Proteomes" id="UP001589758">
    <property type="component" value="Unassembled WGS sequence"/>
</dbReference>
<dbReference type="Gene3D" id="6.10.250.690">
    <property type="match status" value="1"/>
</dbReference>
<dbReference type="InterPro" id="IPR016032">
    <property type="entry name" value="Sig_transdc_resp-reg_C-effctor"/>
</dbReference>
<keyword evidence="2" id="KW-0963">Cytoplasm</keyword>
<evidence type="ECO:0000256" key="4">
    <source>
        <dbReference type="ARBA" id="ARBA00023012"/>
    </source>
</evidence>
<evidence type="ECO:0000259" key="10">
    <source>
        <dbReference type="PROSITE" id="PS50110"/>
    </source>
</evidence>
<comment type="caution">
    <text evidence="12">The sequence shown here is derived from an EMBL/GenBank/DDBJ whole genome shotgun (WGS) entry which is preliminary data.</text>
</comment>
<evidence type="ECO:0000256" key="8">
    <source>
        <dbReference type="PROSITE-ProRule" id="PRU00169"/>
    </source>
</evidence>
<dbReference type="Gene3D" id="3.40.50.2300">
    <property type="match status" value="1"/>
</dbReference>
<feature type="modified residue" description="4-aspartylphosphate" evidence="8">
    <location>
        <position position="51"/>
    </location>
</feature>
<keyword evidence="5" id="KW-0805">Transcription regulation</keyword>
<dbReference type="PANTHER" id="PTHR48111:SF39">
    <property type="entry name" value="TRANSCRIPTIONAL REGULATORY PROTEIN CPXR"/>
    <property type="match status" value="1"/>
</dbReference>
<evidence type="ECO:0000256" key="7">
    <source>
        <dbReference type="ARBA" id="ARBA00023163"/>
    </source>
</evidence>
<organism evidence="12 13">
    <name type="scientific">Thorsellia kenyensis</name>
    <dbReference type="NCBI Taxonomy" id="1549888"/>
    <lineage>
        <taxon>Bacteria</taxon>
        <taxon>Pseudomonadati</taxon>
        <taxon>Pseudomonadota</taxon>
        <taxon>Gammaproteobacteria</taxon>
        <taxon>Enterobacterales</taxon>
        <taxon>Thorselliaceae</taxon>
        <taxon>Thorsellia</taxon>
    </lineage>
</organism>
<dbReference type="InterPro" id="IPR036388">
    <property type="entry name" value="WH-like_DNA-bd_sf"/>
</dbReference>
<dbReference type="InterPro" id="IPR001789">
    <property type="entry name" value="Sig_transdc_resp-reg_receiver"/>
</dbReference>
<dbReference type="SUPFAM" id="SSF52172">
    <property type="entry name" value="CheY-like"/>
    <property type="match status" value="1"/>
</dbReference>
<evidence type="ECO:0000313" key="12">
    <source>
        <dbReference type="EMBL" id="MFC0179688.1"/>
    </source>
</evidence>
<keyword evidence="3 8" id="KW-0597">Phosphoprotein</keyword>
<dbReference type="PROSITE" id="PS51755">
    <property type="entry name" value="OMPR_PHOB"/>
    <property type="match status" value="1"/>
</dbReference>
<accession>A0ABV6C9P6</accession>
<evidence type="ECO:0000256" key="3">
    <source>
        <dbReference type="ARBA" id="ARBA00022553"/>
    </source>
</evidence>
<dbReference type="SUPFAM" id="SSF46894">
    <property type="entry name" value="C-terminal effector domain of the bipartite response regulators"/>
    <property type="match status" value="1"/>
</dbReference>
<gene>
    <name evidence="12" type="primary">cpxR</name>
    <name evidence="12" type="ORF">ACFFIT_06250</name>
</gene>
<proteinExistence type="predicted"/>
<dbReference type="InterPro" id="IPR001867">
    <property type="entry name" value="OmpR/PhoB-type_DNA-bd"/>
</dbReference>
<dbReference type="Pfam" id="PF00072">
    <property type="entry name" value="Response_reg"/>
    <property type="match status" value="1"/>
</dbReference>
<sequence>MNKIMLVDDDRELTSLLKQLLELDGFQVVVAHDGVEALEKLDDSVHLVLLDIMMPNKNGLDALREIRQNYTIPIIMLTAKGGELDRVLGLELGADDYLAKPFNDRELLARIRALLRRSVWTDGQNQSQDHSSSDDVSPVIQIDGLTLYPGRQEARFDDQVLDLTGTEFTLLYLLAKNIGLVVSRDDLSMEVLGKPLSPFDRAVDMHVSNLRRKLPDRKDGLPWFKTLRSRGYLMVAVG</sequence>
<protein>
    <submittedName>
        <fullName evidence="12">Envelope stress response regulator transcription factor CpxR</fullName>
    </submittedName>
</protein>
<evidence type="ECO:0000256" key="6">
    <source>
        <dbReference type="ARBA" id="ARBA00023125"/>
    </source>
</evidence>
<evidence type="ECO:0000256" key="1">
    <source>
        <dbReference type="ARBA" id="ARBA00004496"/>
    </source>
</evidence>
<keyword evidence="4" id="KW-0902">Two-component regulatory system</keyword>
<dbReference type="NCBIfam" id="NF008199">
    <property type="entry name" value="PRK10955.1"/>
    <property type="match status" value="1"/>
</dbReference>